<accession>A0A0K6HUC4</accession>
<dbReference type="PROSITE" id="PS51318">
    <property type="entry name" value="TAT"/>
    <property type="match status" value="1"/>
</dbReference>
<dbReference type="InterPro" id="IPR012336">
    <property type="entry name" value="Thioredoxin-like_fold"/>
</dbReference>
<dbReference type="AlphaFoldDB" id="A0A0K6HUC4"/>
<dbReference type="RefSeq" id="WP_072242959.1">
    <property type="nucleotide sequence ID" value="NZ_CYHF01000002.1"/>
</dbReference>
<dbReference type="PANTHER" id="PTHR35272">
    <property type="entry name" value="THIOL:DISULFIDE INTERCHANGE PROTEIN DSBC-RELATED"/>
    <property type="match status" value="1"/>
</dbReference>
<dbReference type="InterPro" id="IPR051470">
    <property type="entry name" value="Thiol:disulfide_interchange"/>
</dbReference>
<keyword evidence="1" id="KW-0732">Signal</keyword>
<dbReference type="Proteomes" id="UP000183649">
    <property type="component" value="Unassembled WGS sequence"/>
</dbReference>
<reference evidence="4" key="1">
    <citation type="submission" date="2015-08" db="EMBL/GenBank/DDBJ databases">
        <authorList>
            <person name="Varghese N."/>
        </authorList>
    </citation>
    <scope>NUCLEOTIDE SEQUENCE [LARGE SCALE GENOMIC DNA]</scope>
    <source>
        <strain evidence="4">DSM 18181</strain>
    </source>
</reference>
<keyword evidence="4" id="KW-1185">Reference proteome</keyword>
<dbReference type="InterPro" id="IPR006311">
    <property type="entry name" value="TAT_signal"/>
</dbReference>
<protein>
    <recommendedName>
        <fullName evidence="2">Thioredoxin-like fold domain-containing protein</fullName>
    </recommendedName>
</protein>
<evidence type="ECO:0000256" key="1">
    <source>
        <dbReference type="SAM" id="SignalP"/>
    </source>
</evidence>
<dbReference type="EMBL" id="CYHF01000002">
    <property type="protein sequence ID" value="CUA94509.1"/>
    <property type="molecule type" value="Genomic_DNA"/>
</dbReference>
<feature type="signal peptide" evidence="1">
    <location>
        <begin position="1"/>
        <end position="33"/>
    </location>
</feature>
<dbReference type="PANTHER" id="PTHR35272:SF4">
    <property type="entry name" value="THIOL:DISULFIDE INTERCHANGE PROTEIN DSBG"/>
    <property type="match status" value="1"/>
</dbReference>
<dbReference type="STRING" id="339866.GCA_001418255_00638"/>
<sequence length="205" mass="22048">MPTDCPLPSRRRVLRWVALVAALHGVMARAAAAAEDDWAANPDAARAARLWARIGQASWVAEGNGPRIVYVFVDPNCPFSHKLYLATRSVVGRDGLQLRWIIVGTLHASSPGKAAAILAAPDPLAAFRHNENDWDFSEIPGGGIRPLAHPGAAVRHKLQVNAALMHSAGLDSFPVMLYRTANGRAHLINGLLPDNTLAIVLRSAR</sequence>
<feature type="chain" id="PRO_5005504898" description="Thioredoxin-like fold domain-containing protein" evidence="1">
    <location>
        <begin position="34"/>
        <end position="205"/>
    </location>
</feature>
<dbReference type="Gene3D" id="3.40.30.10">
    <property type="entry name" value="Glutaredoxin"/>
    <property type="match status" value="1"/>
</dbReference>
<dbReference type="SUPFAM" id="SSF52833">
    <property type="entry name" value="Thioredoxin-like"/>
    <property type="match status" value="1"/>
</dbReference>
<proteinExistence type="predicted"/>
<feature type="domain" description="Thioredoxin-like fold" evidence="2">
    <location>
        <begin position="61"/>
        <end position="201"/>
    </location>
</feature>
<organism evidence="3 4">
    <name type="scientific">Thiomonas bhubaneswarensis</name>
    <dbReference type="NCBI Taxonomy" id="339866"/>
    <lineage>
        <taxon>Bacteria</taxon>
        <taxon>Pseudomonadati</taxon>
        <taxon>Pseudomonadota</taxon>
        <taxon>Betaproteobacteria</taxon>
        <taxon>Burkholderiales</taxon>
        <taxon>Thiomonas</taxon>
    </lineage>
</organism>
<evidence type="ECO:0000313" key="3">
    <source>
        <dbReference type="EMBL" id="CUA94509.1"/>
    </source>
</evidence>
<dbReference type="Pfam" id="PF13098">
    <property type="entry name" value="Thioredoxin_2"/>
    <property type="match status" value="1"/>
</dbReference>
<evidence type="ECO:0000259" key="2">
    <source>
        <dbReference type="Pfam" id="PF13098"/>
    </source>
</evidence>
<dbReference type="InterPro" id="IPR036249">
    <property type="entry name" value="Thioredoxin-like_sf"/>
</dbReference>
<gene>
    <name evidence="3" type="ORF">Ga0061069_102114</name>
</gene>
<name>A0A0K6HUC4_9BURK</name>
<evidence type="ECO:0000313" key="4">
    <source>
        <dbReference type="Proteomes" id="UP000183649"/>
    </source>
</evidence>